<dbReference type="CDD" id="cd05233">
    <property type="entry name" value="SDR_c"/>
    <property type="match status" value="1"/>
</dbReference>
<keyword evidence="4" id="KW-1185">Reference proteome</keyword>
<dbReference type="SUPFAM" id="SSF51735">
    <property type="entry name" value="NAD(P)-binding Rossmann-fold domains"/>
    <property type="match status" value="1"/>
</dbReference>
<gene>
    <name evidence="3" type="ORF">RGB73_16315</name>
</gene>
<evidence type="ECO:0000313" key="4">
    <source>
        <dbReference type="Proteomes" id="UP001256827"/>
    </source>
</evidence>
<sequence>MTRHSMFPSEGVALIIGGTGGLGKEISCLMAESGSNVALTYRQNKEEAAKISSMVEEMGRKSMFEQMKIEDVNSVQELVNNVIANFGSIHTVVYTSGPDIALGYINQVTHDEWRRVIDTDVNGFFNVIHATLPHLRDNRAGTYISVITAAVHKYPARDSLSAVPKAAVEMLTKAVSREEGKFGIRANCVGPGMIEAGIGTRMLEEGFTASVRETMKHDISLRKFGEARDIAEAVVFLASSRAKHITGQTIFVDGGWVHF</sequence>
<evidence type="ECO:0000256" key="2">
    <source>
        <dbReference type="ARBA" id="ARBA00023002"/>
    </source>
</evidence>
<dbReference type="Proteomes" id="UP001256827">
    <property type="component" value="Chromosome"/>
</dbReference>
<keyword evidence="2" id="KW-0560">Oxidoreductase</keyword>
<comment type="similarity">
    <text evidence="1">Belongs to the short-chain dehydrogenases/reductases (SDR) family.</text>
</comment>
<dbReference type="PANTHER" id="PTHR43639:SF1">
    <property type="entry name" value="SHORT-CHAIN DEHYDROGENASE_REDUCTASE FAMILY PROTEIN"/>
    <property type="match status" value="1"/>
</dbReference>
<dbReference type="Pfam" id="PF13561">
    <property type="entry name" value="adh_short_C2"/>
    <property type="match status" value="1"/>
</dbReference>
<evidence type="ECO:0000313" key="3">
    <source>
        <dbReference type="EMBL" id="WNC12303.1"/>
    </source>
</evidence>
<dbReference type="PRINTS" id="PR00081">
    <property type="entry name" value="GDHRDH"/>
</dbReference>
<dbReference type="EMBL" id="CP134050">
    <property type="protein sequence ID" value="WNC12303.1"/>
    <property type="molecule type" value="Genomic_DNA"/>
</dbReference>
<evidence type="ECO:0000256" key="1">
    <source>
        <dbReference type="ARBA" id="ARBA00006484"/>
    </source>
</evidence>
<proteinExistence type="inferred from homology"/>
<dbReference type="InterPro" id="IPR002347">
    <property type="entry name" value="SDR_fam"/>
</dbReference>
<dbReference type="Gene3D" id="3.40.50.720">
    <property type="entry name" value="NAD(P)-binding Rossmann-like Domain"/>
    <property type="match status" value="1"/>
</dbReference>
<organism evidence="3 4">
    <name type="scientific">Brevibacillus brevis</name>
    <name type="common">Bacillus brevis</name>
    <dbReference type="NCBI Taxonomy" id="1393"/>
    <lineage>
        <taxon>Bacteria</taxon>
        <taxon>Bacillati</taxon>
        <taxon>Bacillota</taxon>
        <taxon>Bacilli</taxon>
        <taxon>Bacillales</taxon>
        <taxon>Paenibacillaceae</taxon>
        <taxon>Brevibacillus</taxon>
    </lineage>
</organism>
<accession>A0ABY9SX64</accession>
<dbReference type="RefSeq" id="WP_310763602.1">
    <property type="nucleotide sequence ID" value="NZ_CP134050.1"/>
</dbReference>
<protein>
    <submittedName>
        <fullName evidence="3">SDR family oxidoreductase</fullName>
    </submittedName>
</protein>
<reference evidence="3 4" key="1">
    <citation type="submission" date="2023-09" db="EMBL/GenBank/DDBJ databases">
        <title>Complete Genome and Methylome dissection of Bacillus brevis NEB573 original source of BbsI restriction endonuclease.</title>
        <authorList>
            <person name="Fomenkov A."/>
            <person name="Roberts R.D."/>
        </authorList>
    </citation>
    <scope>NUCLEOTIDE SEQUENCE [LARGE SCALE GENOMIC DNA]</scope>
    <source>
        <strain evidence="3 4">NEB573</strain>
    </source>
</reference>
<dbReference type="InterPro" id="IPR036291">
    <property type="entry name" value="NAD(P)-bd_dom_sf"/>
</dbReference>
<dbReference type="PANTHER" id="PTHR43639">
    <property type="entry name" value="OXIDOREDUCTASE, SHORT-CHAIN DEHYDROGENASE/REDUCTASE FAMILY (AFU_ORTHOLOGUE AFUA_5G02870)"/>
    <property type="match status" value="1"/>
</dbReference>
<name>A0ABY9SX64_BREBE</name>